<dbReference type="CTD" id="75576296"/>
<dbReference type="AlphaFoldDB" id="A0A922LI92"/>
<gene>
    <name evidence="1" type="ORF">MS3_00000286</name>
</gene>
<dbReference type="GeneID" id="75576296"/>
<comment type="caution">
    <text evidence="1">The sequence shown here is derived from an EMBL/GenBank/DDBJ whole genome shotgun (WGS) entry which is preliminary data.</text>
</comment>
<sequence>MTITLLLTQNKYGFVYFHCKKIMNTKIHIPVYMELNNAVKISPVNEDDFVDVGLICGCHLSQNIHISGNIENVWAVVNWFASVWYSKVIHIHHFTEDETLSLQITR</sequence>
<dbReference type="RefSeq" id="XP_051068142.1">
    <property type="nucleotide sequence ID" value="XM_051208113.1"/>
</dbReference>
<dbReference type="KEGG" id="shx:MS3_00000286"/>
<protein>
    <submittedName>
        <fullName evidence="1">Uncharacterized protein</fullName>
    </submittedName>
</protein>
<evidence type="ECO:0000313" key="1">
    <source>
        <dbReference type="EMBL" id="KAH9585502.1"/>
    </source>
</evidence>
<dbReference type="EMBL" id="AMPZ03000004">
    <property type="protein sequence ID" value="KAH9585502.1"/>
    <property type="molecule type" value="Genomic_DNA"/>
</dbReference>
<reference evidence="1" key="2">
    <citation type="journal article" date="2019" name="Gigascience">
        <title>High-quality Schistosoma haematobium genome achieved by single-molecule and long-range sequencing.</title>
        <authorList>
            <person name="Stroehlein A.J."/>
            <person name="Korhonen P.K."/>
            <person name="Chong T.M."/>
            <person name="Lim Y.L."/>
            <person name="Chan K.G."/>
            <person name="Webster B."/>
            <person name="Rollinson D."/>
            <person name="Brindley P.J."/>
            <person name="Gasser R.B."/>
            <person name="Young N.D."/>
        </authorList>
    </citation>
    <scope>NUCLEOTIDE SEQUENCE</scope>
</reference>
<proteinExistence type="predicted"/>
<accession>A0A922LI92</accession>
<name>A0A922LI92_SCHHA</name>
<dbReference type="Proteomes" id="UP000471633">
    <property type="component" value="Unassembled WGS sequence"/>
</dbReference>
<reference evidence="1" key="3">
    <citation type="submission" date="2021-06" db="EMBL/GenBank/DDBJ databases">
        <title>Chromosome-level genome assembly for S. haematobium.</title>
        <authorList>
            <person name="Stroehlein A.J."/>
        </authorList>
    </citation>
    <scope>NUCLEOTIDE SEQUENCE</scope>
</reference>
<evidence type="ECO:0000313" key="2">
    <source>
        <dbReference type="Proteomes" id="UP000471633"/>
    </source>
</evidence>
<keyword evidence="2" id="KW-1185">Reference proteome</keyword>
<reference evidence="1" key="4">
    <citation type="journal article" date="2022" name="PLoS Pathog.">
        <title>Chromosome-level genome of Schistosoma haematobium underpins genome-wide explorations of molecular variation.</title>
        <authorList>
            <person name="Stroehlein A.J."/>
            <person name="Korhonen P.K."/>
            <person name="Lee V.V."/>
            <person name="Ralph S.A."/>
            <person name="Mentink-Kane M."/>
            <person name="You H."/>
            <person name="McManus D.P."/>
            <person name="Tchuente L.T."/>
            <person name="Stothard J.R."/>
            <person name="Kaur P."/>
            <person name="Dudchenko O."/>
            <person name="Aiden E.L."/>
            <person name="Yang B."/>
            <person name="Yang H."/>
            <person name="Emery A.M."/>
            <person name="Webster B.L."/>
            <person name="Brindley P.J."/>
            <person name="Rollinson D."/>
            <person name="Chang B.C.H."/>
            <person name="Gasser R.B."/>
            <person name="Young N.D."/>
        </authorList>
    </citation>
    <scope>NUCLEOTIDE SEQUENCE</scope>
</reference>
<reference evidence="1" key="1">
    <citation type="journal article" date="2012" name="Nat. Genet.">
        <title>Whole-genome sequence of Schistosoma haematobium.</title>
        <authorList>
            <person name="Young N.D."/>
            <person name="Jex A.R."/>
            <person name="Li B."/>
            <person name="Liu S."/>
            <person name="Yang L."/>
            <person name="Xiong Z."/>
            <person name="Li Y."/>
            <person name="Cantacessi C."/>
            <person name="Hall R.S."/>
            <person name="Xu X."/>
            <person name="Chen F."/>
            <person name="Wu X."/>
            <person name="Zerlotini A."/>
            <person name="Oliveira G."/>
            <person name="Hofmann A."/>
            <person name="Zhang G."/>
            <person name="Fang X."/>
            <person name="Kang Y."/>
            <person name="Campbell B.E."/>
            <person name="Loukas A."/>
            <person name="Ranganathan S."/>
            <person name="Rollinson D."/>
            <person name="Rinaldi G."/>
            <person name="Brindley P.J."/>
            <person name="Yang H."/>
            <person name="Wang J."/>
            <person name="Wang J."/>
            <person name="Gasser R.B."/>
        </authorList>
    </citation>
    <scope>NUCLEOTIDE SEQUENCE</scope>
</reference>
<organism evidence="1 2">
    <name type="scientific">Schistosoma haematobium</name>
    <name type="common">Blood fluke</name>
    <dbReference type="NCBI Taxonomy" id="6185"/>
    <lineage>
        <taxon>Eukaryota</taxon>
        <taxon>Metazoa</taxon>
        <taxon>Spiralia</taxon>
        <taxon>Lophotrochozoa</taxon>
        <taxon>Platyhelminthes</taxon>
        <taxon>Trematoda</taxon>
        <taxon>Digenea</taxon>
        <taxon>Strigeidida</taxon>
        <taxon>Schistosomatoidea</taxon>
        <taxon>Schistosomatidae</taxon>
        <taxon>Schistosoma</taxon>
    </lineage>
</organism>